<protein>
    <submittedName>
        <fullName evidence="4">HAD family hydrolase</fullName>
        <ecNumber evidence="4">3.1.3.-</ecNumber>
    </submittedName>
</protein>
<dbReference type="InterPro" id="IPR051400">
    <property type="entry name" value="HAD-like_hydrolase"/>
</dbReference>
<dbReference type="NCBIfam" id="TIGR01549">
    <property type="entry name" value="HAD-SF-IA-v1"/>
    <property type="match status" value="1"/>
</dbReference>
<dbReference type="SFLD" id="SFLDG01129">
    <property type="entry name" value="C1.5:_HAD__Beta-PGM__Phosphata"/>
    <property type="match status" value="1"/>
</dbReference>
<evidence type="ECO:0000256" key="3">
    <source>
        <dbReference type="ARBA" id="ARBA00022842"/>
    </source>
</evidence>
<dbReference type="GO" id="GO:0016787">
    <property type="term" value="F:hydrolase activity"/>
    <property type="evidence" value="ECO:0007669"/>
    <property type="project" value="UniProtKB-KW"/>
</dbReference>
<dbReference type="InterPro" id="IPR006439">
    <property type="entry name" value="HAD-SF_hydro_IA"/>
</dbReference>
<dbReference type="Proteomes" id="UP001596470">
    <property type="component" value="Unassembled WGS sequence"/>
</dbReference>
<name>A0ABW2DGA0_9ACTN</name>
<dbReference type="InterPro" id="IPR023214">
    <property type="entry name" value="HAD_sf"/>
</dbReference>
<dbReference type="InterPro" id="IPR036412">
    <property type="entry name" value="HAD-like_sf"/>
</dbReference>
<keyword evidence="2 4" id="KW-0378">Hydrolase</keyword>
<dbReference type="EC" id="3.1.3.-" evidence="4"/>
<dbReference type="RefSeq" id="WP_382355878.1">
    <property type="nucleotide sequence ID" value="NZ_JBHMBP010000005.1"/>
</dbReference>
<dbReference type="PANTHER" id="PTHR46470">
    <property type="entry name" value="N-ACYLNEURAMINATE-9-PHOSPHATASE"/>
    <property type="match status" value="1"/>
</dbReference>
<dbReference type="Pfam" id="PF00702">
    <property type="entry name" value="Hydrolase"/>
    <property type="match status" value="1"/>
</dbReference>
<organism evidence="4 5">
    <name type="scientific">Glycomyces mayteni</name>
    <dbReference type="NCBI Taxonomy" id="543887"/>
    <lineage>
        <taxon>Bacteria</taxon>
        <taxon>Bacillati</taxon>
        <taxon>Actinomycetota</taxon>
        <taxon>Actinomycetes</taxon>
        <taxon>Glycomycetales</taxon>
        <taxon>Glycomycetaceae</taxon>
        <taxon>Glycomyces</taxon>
    </lineage>
</organism>
<dbReference type="SFLD" id="SFLDS00003">
    <property type="entry name" value="Haloacid_Dehalogenase"/>
    <property type="match status" value="1"/>
</dbReference>
<reference evidence="5" key="1">
    <citation type="journal article" date="2019" name="Int. J. Syst. Evol. Microbiol.">
        <title>The Global Catalogue of Microorganisms (GCM) 10K type strain sequencing project: providing services to taxonomists for standard genome sequencing and annotation.</title>
        <authorList>
            <consortium name="The Broad Institute Genomics Platform"/>
            <consortium name="The Broad Institute Genome Sequencing Center for Infectious Disease"/>
            <person name="Wu L."/>
            <person name="Ma J."/>
        </authorList>
    </citation>
    <scope>NUCLEOTIDE SEQUENCE [LARGE SCALE GENOMIC DNA]</scope>
    <source>
        <strain evidence="5">KACC 12634</strain>
    </source>
</reference>
<evidence type="ECO:0000313" key="4">
    <source>
        <dbReference type="EMBL" id="MFC6960261.1"/>
    </source>
</evidence>
<evidence type="ECO:0000256" key="2">
    <source>
        <dbReference type="ARBA" id="ARBA00022801"/>
    </source>
</evidence>
<evidence type="ECO:0000313" key="5">
    <source>
        <dbReference type="Proteomes" id="UP001596470"/>
    </source>
</evidence>
<comment type="caution">
    <text evidence="4">The sequence shown here is derived from an EMBL/GenBank/DDBJ whole genome shotgun (WGS) entry which is preliminary data.</text>
</comment>
<gene>
    <name evidence="4" type="ORF">ACFQS3_23980</name>
</gene>
<evidence type="ECO:0000256" key="1">
    <source>
        <dbReference type="ARBA" id="ARBA00001946"/>
    </source>
</evidence>
<sequence>MTLLMIDLDNTLIDRDAGFRTGLTALLAAHGHAADHAEWIMPIDDRGYAPRPVVARAMRDRLDFDLTEDELIDALYRGSRDNARLAPATADAIARARAAGHRVVIVTNGPVEGQFGKIRNAGLDELVDAWTISGAVGADKPEAAPFRAAAAAVDGSLADAWMIGDRGDADILGAHRLGVPSVWLRLGREWTIADYRPTHTADSVAEAIDHAANAPRVS</sequence>
<keyword evidence="3" id="KW-0460">Magnesium</keyword>
<dbReference type="Gene3D" id="1.20.120.710">
    <property type="entry name" value="Haloacid dehalogenase hydrolase-like domain"/>
    <property type="match status" value="1"/>
</dbReference>
<dbReference type="SUPFAM" id="SSF56784">
    <property type="entry name" value="HAD-like"/>
    <property type="match status" value="1"/>
</dbReference>
<accession>A0ABW2DGA0</accession>
<proteinExistence type="predicted"/>
<comment type="cofactor">
    <cofactor evidence="1">
        <name>Mg(2+)</name>
        <dbReference type="ChEBI" id="CHEBI:18420"/>
    </cofactor>
</comment>
<keyword evidence="5" id="KW-1185">Reference proteome</keyword>
<dbReference type="EMBL" id="JBHSYS010000005">
    <property type="protein sequence ID" value="MFC6960261.1"/>
    <property type="molecule type" value="Genomic_DNA"/>
</dbReference>
<dbReference type="Gene3D" id="3.40.50.1000">
    <property type="entry name" value="HAD superfamily/HAD-like"/>
    <property type="match status" value="1"/>
</dbReference>